<comment type="function">
    <text evidence="14">The 2-oxoglutarate dehydrogenase complex catalyzes the overall conversion of 2-oxoglutarate to succinyl-CoA and CO(2). It contains multiple copies of three enzymatic components: 2-oxoglutarate dehydrogenase (E1), dihydrolipoamide succinyltransferase (E2) and lipoamide dehydrogenase (E3).</text>
</comment>
<dbReference type="NCBIfam" id="NF006914">
    <property type="entry name" value="PRK09404.1"/>
    <property type="match status" value="1"/>
</dbReference>
<dbReference type="PANTHER" id="PTHR23152:SF4">
    <property type="entry name" value="2-OXOADIPATE DEHYDROGENASE COMPLEX COMPONENT E1"/>
    <property type="match status" value="1"/>
</dbReference>
<gene>
    <name evidence="18" type="primary">106092432</name>
</gene>
<keyword evidence="6" id="KW-0479">Metal-binding</keyword>
<dbReference type="InterPro" id="IPR042179">
    <property type="entry name" value="KGD_C_sf"/>
</dbReference>
<evidence type="ECO:0000256" key="3">
    <source>
        <dbReference type="ARBA" id="ARBA00004173"/>
    </source>
</evidence>
<comment type="cofactor">
    <cofactor evidence="2">
        <name>thiamine diphosphate</name>
        <dbReference type="ChEBI" id="CHEBI:58937"/>
    </cofactor>
</comment>
<dbReference type="EC" id="1.2.4.2" evidence="5"/>
<evidence type="ECO:0000256" key="10">
    <source>
        <dbReference type="ARBA" id="ARBA00023052"/>
    </source>
</evidence>
<keyword evidence="8" id="KW-0809">Transit peptide</keyword>
<evidence type="ECO:0000256" key="9">
    <source>
        <dbReference type="ARBA" id="ARBA00023002"/>
    </source>
</evidence>
<keyword evidence="19" id="KW-1185">Reference proteome</keyword>
<dbReference type="GO" id="GO:0004591">
    <property type="term" value="F:oxoglutarate dehydrogenase (succinyl-transferring) activity"/>
    <property type="evidence" value="ECO:0007669"/>
    <property type="project" value="UniProtKB-EC"/>
</dbReference>
<dbReference type="InterPro" id="IPR031717">
    <property type="entry name" value="ODO-1/KGD_C"/>
</dbReference>
<keyword evidence="12" id="KW-0324">Glycolysis</keyword>
<dbReference type="Pfam" id="PF02779">
    <property type="entry name" value="Transket_pyr"/>
    <property type="match status" value="1"/>
</dbReference>
<evidence type="ECO:0000256" key="7">
    <source>
        <dbReference type="ARBA" id="ARBA00022842"/>
    </source>
</evidence>
<evidence type="ECO:0000256" key="4">
    <source>
        <dbReference type="ARBA" id="ARBA00006936"/>
    </source>
</evidence>
<reference evidence="18" key="1">
    <citation type="submission" date="2020-05" db="UniProtKB">
        <authorList>
            <consortium name="EnsemblMetazoa"/>
        </authorList>
    </citation>
    <scope>IDENTIFICATION</scope>
    <source>
        <strain evidence="18">USDA</strain>
    </source>
</reference>
<comment type="cofactor">
    <cofactor evidence="1">
        <name>Mg(2+)</name>
        <dbReference type="ChEBI" id="CHEBI:18420"/>
    </cofactor>
</comment>
<dbReference type="Proteomes" id="UP000095300">
    <property type="component" value="Unassembled WGS sequence"/>
</dbReference>
<evidence type="ECO:0000313" key="19">
    <source>
        <dbReference type="Proteomes" id="UP000095300"/>
    </source>
</evidence>
<dbReference type="Pfam" id="PF16870">
    <property type="entry name" value="OxoGdeHyase_C"/>
    <property type="match status" value="1"/>
</dbReference>
<dbReference type="STRING" id="35570.A0A1I8P5B1"/>
<dbReference type="SUPFAM" id="SSF52518">
    <property type="entry name" value="Thiamin diphosphate-binding fold (THDP-binding)"/>
    <property type="match status" value="2"/>
</dbReference>
<dbReference type="EnsemblMetazoa" id="SCAU004929-RA">
    <property type="protein sequence ID" value="SCAU004929-PA"/>
    <property type="gene ID" value="SCAU004929"/>
</dbReference>
<dbReference type="GO" id="GO:0045252">
    <property type="term" value="C:oxoglutarate dehydrogenase complex"/>
    <property type="evidence" value="ECO:0007669"/>
    <property type="project" value="TreeGrafter"/>
</dbReference>
<evidence type="ECO:0000256" key="14">
    <source>
        <dbReference type="ARBA" id="ARBA00037426"/>
    </source>
</evidence>
<dbReference type="PANTHER" id="PTHR23152">
    <property type="entry name" value="2-OXOGLUTARATE DEHYDROGENASE"/>
    <property type="match status" value="1"/>
</dbReference>
<evidence type="ECO:0000256" key="11">
    <source>
        <dbReference type="ARBA" id="ARBA00023128"/>
    </source>
</evidence>
<keyword evidence="7" id="KW-0460">Magnesium</keyword>
<dbReference type="InterPro" id="IPR029061">
    <property type="entry name" value="THDP-binding"/>
</dbReference>
<dbReference type="InterPro" id="IPR001017">
    <property type="entry name" value="DH_E1"/>
</dbReference>
<dbReference type="GO" id="GO:0005739">
    <property type="term" value="C:mitochondrion"/>
    <property type="evidence" value="ECO:0007669"/>
    <property type="project" value="UniProtKB-SubCell"/>
</dbReference>
<comment type="similarity">
    <text evidence="4">Belongs to the alpha-ketoglutarate dehydrogenase family.</text>
</comment>
<evidence type="ECO:0000256" key="13">
    <source>
        <dbReference type="ARBA" id="ARBA00030680"/>
    </source>
</evidence>
<dbReference type="OrthoDB" id="413077at2759"/>
<evidence type="ECO:0000256" key="15">
    <source>
        <dbReference type="ARBA" id="ARBA00040267"/>
    </source>
</evidence>
<proteinExistence type="inferred from homology"/>
<evidence type="ECO:0000256" key="1">
    <source>
        <dbReference type="ARBA" id="ARBA00001946"/>
    </source>
</evidence>
<dbReference type="InterPro" id="IPR011603">
    <property type="entry name" value="2oxoglutarate_DH_E1"/>
</dbReference>
<organism evidence="18 19">
    <name type="scientific">Stomoxys calcitrans</name>
    <name type="common">Stable fly</name>
    <name type="synonym">Conops calcitrans</name>
    <dbReference type="NCBI Taxonomy" id="35570"/>
    <lineage>
        <taxon>Eukaryota</taxon>
        <taxon>Metazoa</taxon>
        <taxon>Ecdysozoa</taxon>
        <taxon>Arthropoda</taxon>
        <taxon>Hexapoda</taxon>
        <taxon>Insecta</taxon>
        <taxon>Pterygota</taxon>
        <taxon>Neoptera</taxon>
        <taxon>Endopterygota</taxon>
        <taxon>Diptera</taxon>
        <taxon>Brachycera</taxon>
        <taxon>Muscomorpha</taxon>
        <taxon>Muscoidea</taxon>
        <taxon>Muscidae</taxon>
        <taxon>Stomoxys</taxon>
    </lineage>
</organism>
<dbReference type="Gene3D" id="3.40.50.12470">
    <property type="match status" value="1"/>
</dbReference>
<comment type="subcellular location">
    <subcellularLocation>
        <location evidence="3">Mitochondrion</location>
    </subcellularLocation>
</comment>
<evidence type="ECO:0000256" key="2">
    <source>
        <dbReference type="ARBA" id="ARBA00001964"/>
    </source>
</evidence>
<sequence>MNIKFANMLGIKSHCSKTFKRTNFAKRFKILLNSEIGSAQNIQNFCKPLTTTKSVKATPPVSQLPTTVGGGSSATYVEDMYRAWQRDPTCVHTSWDAYFRSGVYEPVPHESHPQRDLMPLSQFCAGGGGLAQKAIDDHILVHDIIRSYQTRGFLAASLDPLGIVTHNKTITKCGVELNANENVFIKGDFFKDERNLDQTFKLAGTTTFIGGDERELTFREILGSGDVKYHLGTYTERLNRITNKNVRIALVANPSHLEAVNPVVMGKTRAEQFYRGDSEGRKVMSILIHGDAAFCGQGVVYESIHLSDLPSYTNHGTIHIVINNQVGFTTDPRFHRSSPFCTDVARVVNAPILHVNADDPEAAVFLSGLAAEWRATWHDDIVVDLVGYRRNGHNEADEPMFTQPLMYQKIRKHKPVLQLYAEKLLQEKILTSEELKATIEEYDGILEEGFKESDKEQIIRYKDWIDSPWSGFFDGKDRMEMAPTGVKKEILMHIAKKFSSPPPPEIQFEIHKGLERILQGRQQMVKECMADWALGEALAYGTLLKEGVHVRLSGEDVERGTFSHRHHVLRHQSVDKATYNTLAHLYPDQATYTVCNSSLSEYALLGFEHGYSMSNPNALVMWEAQFGDFCNTGQAIFDQFISSGEMKWVRQSGLVVLLPHGMEGMGPEHSSCRLERFLQMCHDDPDILPCHCDDVALRQLNDTNWIVANCTTPANLFHILRRQIALPFRKPLVLCTPKSGLRHPLARSPFSDMSECTAFKRIIVDEGPASENPDCVKKVVFCSDVYLLEHEDALLGQRSCRPICPFPYDLIRDEILKYKNAEVLWAQEEHKNQGAWTYVQPRFQTAMAKDEA</sequence>
<dbReference type="PIRSF" id="PIRSF000157">
    <property type="entry name" value="Oxoglu_dh_E1"/>
    <property type="match status" value="1"/>
</dbReference>
<dbReference type="GO" id="GO:0006096">
    <property type="term" value="P:glycolytic process"/>
    <property type="evidence" value="ECO:0007669"/>
    <property type="project" value="UniProtKB-KW"/>
</dbReference>
<evidence type="ECO:0000256" key="5">
    <source>
        <dbReference type="ARBA" id="ARBA00012280"/>
    </source>
</evidence>
<evidence type="ECO:0000256" key="12">
    <source>
        <dbReference type="ARBA" id="ARBA00023152"/>
    </source>
</evidence>
<dbReference type="Gene3D" id="3.40.50.970">
    <property type="match status" value="1"/>
</dbReference>
<evidence type="ECO:0000256" key="6">
    <source>
        <dbReference type="ARBA" id="ARBA00022723"/>
    </source>
</evidence>
<dbReference type="VEuPathDB" id="VectorBase:SCAU004929"/>
<dbReference type="Pfam" id="PF00676">
    <property type="entry name" value="E1_dh"/>
    <property type="match status" value="1"/>
</dbReference>
<dbReference type="GO" id="GO:0046872">
    <property type="term" value="F:metal ion binding"/>
    <property type="evidence" value="ECO:0007669"/>
    <property type="project" value="UniProtKB-KW"/>
</dbReference>
<dbReference type="Gene3D" id="3.40.50.11610">
    <property type="entry name" value="Multifunctional 2-oxoglutarate metabolism enzyme, C-terminal domain"/>
    <property type="match status" value="1"/>
</dbReference>
<evidence type="ECO:0000256" key="16">
    <source>
        <dbReference type="ARBA" id="ARBA00042984"/>
    </source>
</evidence>
<dbReference type="SMART" id="SM00861">
    <property type="entry name" value="Transket_pyr"/>
    <property type="match status" value="1"/>
</dbReference>
<evidence type="ECO:0000256" key="8">
    <source>
        <dbReference type="ARBA" id="ARBA00022946"/>
    </source>
</evidence>
<evidence type="ECO:0000313" key="18">
    <source>
        <dbReference type="EnsemblMetazoa" id="SCAU004929-PA"/>
    </source>
</evidence>
<accession>A0A1I8P5B1</accession>
<feature type="domain" description="Transketolase-like pyrimidine-binding" evidence="17">
    <location>
        <begin position="530"/>
        <end position="743"/>
    </location>
</feature>
<evidence type="ECO:0000259" key="17">
    <source>
        <dbReference type="SMART" id="SM00861"/>
    </source>
</evidence>
<dbReference type="FunFam" id="3.40.50.12470:FF:000007">
    <property type="entry name" value="2-oxoglutarate dehydrogenase e1 mitochondrial"/>
    <property type="match status" value="1"/>
</dbReference>
<dbReference type="Pfam" id="PF16078">
    <property type="entry name" value="2-oxogl_dehyd_N"/>
    <property type="match status" value="1"/>
</dbReference>
<dbReference type="GO" id="GO:0030976">
    <property type="term" value="F:thiamine pyrophosphate binding"/>
    <property type="evidence" value="ECO:0007669"/>
    <property type="project" value="InterPro"/>
</dbReference>
<dbReference type="AlphaFoldDB" id="A0A1I8P5B1"/>
<keyword evidence="10" id="KW-0786">Thiamine pyrophosphate</keyword>
<dbReference type="GO" id="GO:0006099">
    <property type="term" value="P:tricarboxylic acid cycle"/>
    <property type="evidence" value="ECO:0007669"/>
    <property type="project" value="TreeGrafter"/>
</dbReference>
<dbReference type="InterPro" id="IPR032106">
    <property type="entry name" value="2-oxogl_dehyd_N"/>
</dbReference>
<protein>
    <recommendedName>
        <fullName evidence="15">2-oxoglutarate dehydrogenase, mitochondrial</fullName>
        <ecNumber evidence="5">1.2.4.2</ecNumber>
    </recommendedName>
    <alternativeName>
        <fullName evidence="16">2-oxoglutarate dehydrogenase complex component E1</fullName>
    </alternativeName>
    <alternativeName>
        <fullName evidence="13">Alpha-ketoglutarate dehydrogenase</fullName>
    </alternativeName>
</protein>
<keyword evidence="11" id="KW-0496">Mitochondrion</keyword>
<dbReference type="InterPro" id="IPR005475">
    <property type="entry name" value="Transketolase-like_Pyr-bd"/>
</dbReference>
<keyword evidence="9" id="KW-0560">Oxidoreductase</keyword>
<name>A0A1I8P5B1_STOCA</name>